<reference evidence="2" key="1">
    <citation type="journal article" date="2020" name="Nature">
        <title>Giant virus diversity and host interactions through global metagenomics.</title>
        <authorList>
            <person name="Schulz F."/>
            <person name="Roux S."/>
            <person name="Paez-Espino D."/>
            <person name="Jungbluth S."/>
            <person name="Walsh D.A."/>
            <person name="Denef V.J."/>
            <person name="McMahon K.D."/>
            <person name="Konstantinidis K.T."/>
            <person name="Eloe-Fadrosh E.A."/>
            <person name="Kyrpides N.C."/>
            <person name="Woyke T."/>
        </authorList>
    </citation>
    <scope>NUCLEOTIDE SEQUENCE</scope>
    <source>
        <strain evidence="2">GVMAG-M-3300027833-11</strain>
    </source>
</reference>
<accession>A0A6C0LGY9</accession>
<evidence type="ECO:0000313" key="2">
    <source>
        <dbReference type="EMBL" id="QHU30199.1"/>
    </source>
</evidence>
<sequence>MSKCRSMYAGSSGAVNNVNANGPGNGNGKWQGLVSTTNTRPSLVSHIRKHADGGKRDVIFKMNQLGGVGRISTMFVSTADGVKRN</sequence>
<name>A0A6C0LGY9_9ZZZZ</name>
<protein>
    <submittedName>
        <fullName evidence="2">Uncharacterized protein</fullName>
    </submittedName>
</protein>
<feature type="region of interest" description="Disordered" evidence="1">
    <location>
        <begin position="1"/>
        <end position="35"/>
    </location>
</feature>
<organism evidence="2">
    <name type="scientific">viral metagenome</name>
    <dbReference type="NCBI Taxonomy" id="1070528"/>
    <lineage>
        <taxon>unclassified sequences</taxon>
        <taxon>metagenomes</taxon>
        <taxon>organismal metagenomes</taxon>
    </lineage>
</organism>
<feature type="compositionally biased region" description="Low complexity" evidence="1">
    <location>
        <begin position="9"/>
        <end position="22"/>
    </location>
</feature>
<evidence type="ECO:0000256" key="1">
    <source>
        <dbReference type="SAM" id="MobiDB-lite"/>
    </source>
</evidence>
<dbReference type="AlphaFoldDB" id="A0A6C0LGY9"/>
<dbReference type="EMBL" id="MN740504">
    <property type="protein sequence ID" value="QHU30199.1"/>
    <property type="molecule type" value="Genomic_DNA"/>
</dbReference>
<proteinExistence type="predicted"/>